<accession>A0A7X2P8A9</accession>
<keyword evidence="3" id="KW-1185">Reference proteome</keyword>
<protein>
    <submittedName>
        <fullName evidence="2">Uncharacterized protein</fullName>
    </submittedName>
</protein>
<feature type="transmembrane region" description="Helical" evidence="1">
    <location>
        <begin position="71"/>
        <end position="90"/>
    </location>
</feature>
<dbReference type="Pfam" id="PF09819">
    <property type="entry name" value="ABC_cobalt"/>
    <property type="match status" value="1"/>
</dbReference>
<evidence type="ECO:0000313" key="2">
    <source>
        <dbReference type="EMBL" id="MST82082.1"/>
    </source>
</evidence>
<sequence length="231" mass="25129">MAAAGSAAADEVETPVKNGNADVKKKEGWKLKDILMVAIVGVLFSFVYLGMDYLGLFLTTALTPSGWGAIGYEPIFGVWYMAAAFAVYVIQKPGVGIVAELIASVLEVLMGNWFGPMVILSGLVQGFSIELGFMVFRYKKYDLKSLLLGATFAALIGYAWNTVRSQYYLLAPNIIITMIVIRWISALIFSGFITKLLADGLAKAGVLNAYALGQTNRQDMDEEVEIGRADR</sequence>
<dbReference type="Proteomes" id="UP000466864">
    <property type="component" value="Unassembled WGS sequence"/>
</dbReference>
<proteinExistence type="predicted"/>
<dbReference type="AlphaFoldDB" id="A0A7X2P8A9"/>
<feature type="transmembrane region" description="Helical" evidence="1">
    <location>
        <begin position="167"/>
        <end position="193"/>
    </location>
</feature>
<evidence type="ECO:0000256" key="1">
    <source>
        <dbReference type="SAM" id="Phobius"/>
    </source>
</evidence>
<feature type="transmembrane region" description="Helical" evidence="1">
    <location>
        <begin position="34"/>
        <end position="51"/>
    </location>
</feature>
<evidence type="ECO:0000313" key="3">
    <source>
        <dbReference type="Proteomes" id="UP000466864"/>
    </source>
</evidence>
<gene>
    <name evidence="2" type="ORF">FYJ60_07120</name>
</gene>
<dbReference type="PIRSF" id="PIRSF037394">
    <property type="entry name" value="ABC_thiamine-permease_YkoE_prd"/>
    <property type="match status" value="1"/>
</dbReference>
<keyword evidence="1" id="KW-0472">Membrane</keyword>
<feature type="transmembrane region" description="Helical" evidence="1">
    <location>
        <begin position="97"/>
        <end position="114"/>
    </location>
</feature>
<keyword evidence="1" id="KW-1133">Transmembrane helix</keyword>
<feature type="transmembrane region" description="Helical" evidence="1">
    <location>
        <begin position="145"/>
        <end position="161"/>
    </location>
</feature>
<keyword evidence="1" id="KW-0812">Transmembrane</keyword>
<comment type="caution">
    <text evidence="2">The sequence shown here is derived from an EMBL/GenBank/DDBJ whole genome shotgun (WGS) entry which is preliminary data.</text>
</comment>
<reference evidence="2 3" key="1">
    <citation type="submission" date="2019-08" db="EMBL/GenBank/DDBJ databases">
        <title>In-depth cultivation of the pig gut microbiome towards novel bacterial diversity and tailored functional studies.</title>
        <authorList>
            <person name="Wylensek D."/>
            <person name="Hitch T.C.A."/>
            <person name="Clavel T."/>
        </authorList>
    </citation>
    <scope>NUCLEOTIDE SEQUENCE [LARGE SCALE GENOMIC DNA]</scope>
    <source>
        <strain evidence="2 3">Oil+RF-744-WCA-WT-13</strain>
    </source>
</reference>
<organism evidence="2 3">
    <name type="scientific">Bilifractor porci</name>
    <dbReference type="NCBI Taxonomy" id="2606636"/>
    <lineage>
        <taxon>Bacteria</taxon>
        <taxon>Bacillati</taxon>
        <taxon>Bacillota</taxon>
        <taxon>Clostridia</taxon>
        <taxon>Lachnospirales</taxon>
        <taxon>Lachnospiraceae</taxon>
        <taxon>Bilifractor</taxon>
    </lineage>
</organism>
<dbReference type="EMBL" id="VUMV01000004">
    <property type="protein sequence ID" value="MST82082.1"/>
    <property type="molecule type" value="Genomic_DNA"/>
</dbReference>
<name>A0A7X2P8A9_9FIRM</name>
<dbReference type="InterPro" id="IPR017195">
    <property type="entry name" value="ABC_thiamin-permease_prd"/>
</dbReference>